<keyword evidence="3" id="KW-0134">Cell wall</keyword>
<evidence type="ECO:0000313" key="11">
    <source>
        <dbReference type="Proteomes" id="UP001231166"/>
    </source>
</evidence>
<geneLocation type="plasmid" evidence="9 11">
    <name>pRho-VOC14-L</name>
</geneLocation>
<dbReference type="PANTHER" id="PTHR42879">
    <property type="entry name" value="3-OXOACYL-(ACYL-CARRIER-PROTEIN) REDUCTASE"/>
    <property type="match status" value="1"/>
</dbReference>
<dbReference type="InterPro" id="IPR050259">
    <property type="entry name" value="SDR"/>
</dbReference>
<dbReference type="InterPro" id="IPR002347">
    <property type="entry name" value="SDR_fam"/>
</dbReference>
<name>A0AAX3YVM2_RHOOP</name>
<dbReference type="EMBL" id="CP130956">
    <property type="protein sequence ID" value="WLF52357.1"/>
    <property type="molecule type" value="Genomic_DNA"/>
</dbReference>
<accession>A0AAX3YVM2</accession>
<evidence type="ECO:0000313" key="8">
    <source>
        <dbReference type="EMBL" id="WLF51846.1"/>
    </source>
</evidence>
<keyword evidence="4" id="KW-0560">Oxidoreductase</keyword>
<protein>
    <recommendedName>
        <fullName evidence="5">3-oxoacyl-[acyl-carrier-protein] reductase MabA</fullName>
    </recommendedName>
</protein>
<evidence type="ECO:0000256" key="5">
    <source>
        <dbReference type="ARBA" id="ARBA00040781"/>
    </source>
</evidence>
<proteinExistence type="inferred from homology"/>
<dbReference type="Gene3D" id="3.40.50.720">
    <property type="entry name" value="NAD(P)-binding Rossmann-like Domain"/>
    <property type="match status" value="1"/>
</dbReference>
<organism evidence="9 11">
    <name type="scientific">Rhodococcus opacus</name>
    <name type="common">Nocardia opaca</name>
    <dbReference type="NCBI Taxonomy" id="37919"/>
    <lineage>
        <taxon>Bacteria</taxon>
        <taxon>Bacillati</taxon>
        <taxon>Actinomycetota</taxon>
        <taxon>Actinomycetes</taxon>
        <taxon>Mycobacteriales</taxon>
        <taxon>Nocardiaceae</taxon>
        <taxon>Rhodococcus</taxon>
    </lineage>
</organism>
<evidence type="ECO:0000313" key="7">
    <source>
        <dbReference type="EMBL" id="MCZ4588809.1"/>
    </source>
</evidence>
<dbReference type="EMBL" id="CP130956">
    <property type="protein sequence ID" value="WLF51846.1"/>
    <property type="molecule type" value="Genomic_DNA"/>
</dbReference>
<dbReference type="Proteomes" id="UP001066327">
    <property type="component" value="Unassembled WGS sequence"/>
</dbReference>
<comment type="catalytic activity">
    <reaction evidence="6">
        <text>a (3R)-hydroxyacyl-[ACP] + NADP(+) = a 3-oxoacyl-[ACP] + NADPH + H(+)</text>
        <dbReference type="Rhea" id="RHEA:17397"/>
        <dbReference type="Rhea" id="RHEA-COMP:9916"/>
        <dbReference type="Rhea" id="RHEA-COMP:9945"/>
        <dbReference type="ChEBI" id="CHEBI:15378"/>
        <dbReference type="ChEBI" id="CHEBI:57783"/>
        <dbReference type="ChEBI" id="CHEBI:58349"/>
        <dbReference type="ChEBI" id="CHEBI:78776"/>
        <dbReference type="ChEBI" id="CHEBI:78827"/>
        <dbReference type="EC" id="1.1.1.100"/>
    </reaction>
    <physiologicalReaction direction="right-to-left" evidence="6">
        <dbReference type="Rhea" id="RHEA:17399"/>
    </physiologicalReaction>
</comment>
<evidence type="ECO:0000256" key="2">
    <source>
        <dbReference type="ARBA" id="ARBA00006484"/>
    </source>
</evidence>
<keyword evidence="10" id="KW-1185">Reference proteome</keyword>
<dbReference type="AlphaFoldDB" id="A0AAX3YVM2"/>
<dbReference type="SUPFAM" id="SSF51735">
    <property type="entry name" value="NAD(P)-binding Rossmann-fold domains"/>
    <property type="match status" value="1"/>
</dbReference>
<evidence type="ECO:0000256" key="4">
    <source>
        <dbReference type="ARBA" id="ARBA00023002"/>
    </source>
</evidence>
<keyword evidence="9" id="KW-0614">Plasmid</keyword>
<evidence type="ECO:0000256" key="3">
    <source>
        <dbReference type="ARBA" id="ARBA00022512"/>
    </source>
</evidence>
<dbReference type="Proteomes" id="UP001231166">
    <property type="component" value="Plasmid pRho-VOC14-L"/>
</dbReference>
<evidence type="ECO:0000313" key="10">
    <source>
        <dbReference type="Proteomes" id="UP001066327"/>
    </source>
</evidence>
<dbReference type="EMBL" id="JAPWIS010000025">
    <property type="protein sequence ID" value="MCZ4588809.1"/>
    <property type="molecule type" value="Genomic_DNA"/>
</dbReference>
<reference evidence="9" key="2">
    <citation type="submission" date="2023-07" db="EMBL/GenBank/DDBJ databases">
        <title>Genomic analysis of Rhodococcus opacus VOC-14 with glycol ethers degradation activity.</title>
        <authorList>
            <person name="Narkevich D.A."/>
            <person name="Hlushen A.M."/>
            <person name="Akhremchuk A.E."/>
            <person name="Sikolenko M.A."/>
            <person name="Valentovich L.N."/>
        </authorList>
    </citation>
    <scope>NUCLEOTIDE SEQUENCE</scope>
    <source>
        <strain evidence="9">VOC-14</strain>
        <plasmid evidence="9">pRho-VOC14-L</plasmid>
    </source>
</reference>
<gene>
    <name evidence="7" type="ORF">O4328_35045</name>
    <name evidence="8" type="ORF">Q5707_40955</name>
    <name evidence="9" type="ORF">Q5707_44040</name>
</gene>
<dbReference type="RefSeq" id="WP_095870624.1">
    <property type="nucleotide sequence ID" value="NZ_CP130956.1"/>
</dbReference>
<comment type="subcellular location">
    <subcellularLocation>
        <location evidence="1">Secreted</location>
        <location evidence="1">Cell wall</location>
    </subcellularLocation>
</comment>
<dbReference type="CDD" id="cd05233">
    <property type="entry name" value="SDR_c"/>
    <property type="match status" value="1"/>
</dbReference>
<sequence length="268" mass="27444">MNGTPNAGPLAGRTALVTGGSRGVGRAVALRLARDGADVAVNYRRDAAAADEVVEQIVAAGGRAAAYCASIDDEAAVADMVVAIRSDLGPVDLVVSNAGSASRGQDVASTSYADYLQLMRVHAFGPIGLIQQVLPDMRKAAAGEVGRGDIVMISSNTTLSAPPNSAPYTMAKAAMEMCVRTLAREERRHGIHANIVAPGLIATDMGKRLVSASRGTDIGDLDAAAPFGRVCRPEDVAGTVAFLVSPDSGYVTGQQLIVDGGGPNPTIF</sequence>
<dbReference type="GO" id="GO:0004316">
    <property type="term" value="F:3-oxoacyl-[acyl-carrier-protein] reductase (NADPH) activity"/>
    <property type="evidence" value="ECO:0007669"/>
    <property type="project" value="UniProtKB-EC"/>
</dbReference>
<evidence type="ECO:0000256" key="1">
    <source>
        <dbReference type="ARBA" id="ARBA00004191"/>
    </source>
</evidence>
<evidence type="ECO:0000313" key="9">
    <source>
        <dbReference type="EMBL" id="WLF52357.1"/>
    </source>
</evidence>
<dbReference type="FunFam" id="3.40.50.720:FF:000084">
    <property type="entry name" value="Short-chain dehydrogenase reductase"/>
    <property type="match status" value="1"/>
</dbReference>
<dbReference type="Pfam" id="PF13561">
    <property type="entry name" value="adh_short_C2"/>
    <property type="match status" value="1"/>
</dbReference>
<dbReference type="PANTHER" id="PTHR42879:SF2">
    <property type="entry name" value="3-OXOACYL-[ACYL-CARRIER-PROTEIN] REDUCTASE FABG"/>
    <property type="match status" value="1"/>
</dbReference>
<comment type="similarity">
    <text evidence="2">Belongs to the short-chain dehydrogenases/reductases (SDR) family.</text>
</comment>
<dbReference type="PRINTS" id="PR00081">
    <property type="entry name" value="GDHRDH"/>
</dbReference>
<dbReference type="InterPro" id="IPR036291">
    <property type="entry name" value="NAD(P)-bd_dom_sf"/>
</dbReference>
<keyword evidence="3" id="KW-0964">Secreted</keyword>
<evidence type="ECO:0000256" key="6">
    <source>
        <dbReference type="ARBA" id="ARBA00047400"/>
    </source>
</evidence>
<reference evidence="7" key="1">
    <citation type="submission" date="2022-12" db="EMBL/GenBank/DDBJ databases">
        <authorList>
            <person name="Krivoruchko A.V."/>
            <person name="Elkin A."/>
        </authorList>
    </citation>
    <scope>NUCLEOTIDE SEQUENCE</scope>
    <source>
        <strain evidence="7">IEGM 249</strain>
    </source>
</reference>